<dbReference type="Proteomes" id="UP000254893">
    <property type="component" value="Unassembled WGS sequence"/>
</dbReference>
<organism evidence="4 5">
    <name type="scientific">Sphingobacterium spiritivorum</name>
    <name type="common">Flavobacterium spiritivorum</name>
    <dbReference type="NCBI Taxonomy" id="258"/>
    <lineage>
        <taxon>Bacteria</taxon>
        <taxon>Pseudomonadati</taxon>
        <taxon>Bacteroidota</taxon>
        <taxon>Sphingobacteriia</taxon>
        <taxon>Sphingobacteriales</taxon>
        <taxon>Sphingobacteriaceae</taxon>
        <taxon>Sphingobacterium</taxon>
    </lineage>
</organism>
<keyword evidence="2" id="KW-0472">Membrane</keyword>
<dbReference type="InterPro" id="IPR008969">
    <property type="entry name" value="CarboxyPept-like_regulatory"/>
</dbReference>
<dbReference type="AlphaFoldDB" id="A0A380BSE2"/>
<reference evidence="4 5" key="1">
    <citation type="submission" date="2018-06" db="EMBL/GenBank/DDBJ databases">
        <authorList>
            <consortium name="Pathogen Informatics"/>
            <person name="Doyle S."/>
        </authorList>
    </citation>
    <scope>NUCLEOTIDE SEQUENCE [LARGE SCALE GENOMIC DNA]</scope>
    <source>
        <strain evidence="4 5">NCTC11388</strain>
    </source>
</reference>
<evidence type="ECO:0000259" key="3">
    <source>
        <dbReference type="Pfam" id="PF03544"/>
    </source>
</evidence>
<dbReference type="InterPro" id="IPR037682">
    <property type="entry name" value="TonB_C"/>
</dbReference>
<feature type="compositionally biased region" description="Polar residues" evidence="1">
    <location>
        <begin position="114"/>
        <end position="123"/>
    </location>
</feature>
<gene>
    <name evidence="4" type="ORF">NCTC11388_01610</name>
</gene>
<dbReference type="Gene3D" id="2.60.40.1120">
    <property type="entry name" value="Carboxypeptidase-like, regulatory domain"/>
    <property type="match status" value="1"/>
</dbReference>
<proteinExistence type="predicted"/>
<dbReference type="EMBL" id="UGYW01000002">
    <property type="protein sequence ID" value="SUJ06125.1"/>
    <property type="molecule type" value="Genomic_DNA"/>
</dbReference>
<accession>A0A380BSE2</accession>
<feature type="domain" description="TonB C-terminal" evidence="3">
    <location>
        <begin position="366"/>
        <end position="430"/>
    </location>
</feature>
<keyword evidence="2" id="KW-0812">Transmembrane</keyword>
<dbReference type="SUPFAM" id="SSF49464">
    <property type="entry name" value="Carboxypeptidase regulatory domain-like"/>
    <property type="match status" value="1"/>
</dbReference>
<dbReference type="GO" id="GO:0055085">
    <property type="term" value="P:transmembrane transport"/>
    <property type="evidence" value="ECO:0007669"/>
    <property type="project" value="InterPro"/>
</dbReference>
<dbReference type="RefSeq" id="WP_115169741.1">
    <property type="nucleotide sequence ID" value="NZ_UGYW01000002.1"/>
</dbReference>
<name>A0A380BSE2_SPHSI</name>
<keyword evidence="2" id="KW-1133">Transmembrane helix</keyword>
<dbReference type="Pfam" id="PF03544">
    <property type="entry name" value="TonB_C"/>
    <property type="match status" value="1"/>
</dbReference>
<evidence type="ECO:0000256" key="1">
    <source>
        <dbReference type="SAM" id="MobiDB-lite"/>
    </source>
</evidence>
<sequence>MNRNRPDLEYIRRYHNGELSPREMYELERQAQDDPMLMDIIMGIELSDKETVRKDLSDIKARITERISDNKIKQMPVWRKWVVAASVLLLLSAGALLMINQQSANKEIASTILSEPSTPITQDSGDDADATDKTSRQASPTPSSTQTDRLANVVTKKNKPTEDIATQAEPADISDEKSTLAAVQSKSPGVRVHISESLAKDSTLVLRGLSDDKLAVNSPKEELSTALAGKAAGVRIRGMASNSIVNNVISGQVMDKSTNLPLEGAILKIKNTDLTAVTDSAGQFQLLSSGSNPQVEVRAIGYETQQVSSNQLANNQVKLNPAHARLEEVVVTNYASKKKSVKQVTGPEGGWKAFEKYIKKETRRIRTSVQGKVELSFIIDSNGKPAHIQVISGIDNVTDQHAIRILENGPKWKTGEDQQENNITFVTINFSEE</sequence>
<feature type="compositionally biased region" description="Polar residues" evidence="1">
    <location>
        <begin position="136"/>
        <end position="149"/>
    </location>
</feature>
<protein>
    <submittedName>
        <fullName evidence="4">TonB-linked outer membrane protein, SusC/RagA family</fullName>
    </submittedName>
</protein>
<dbReference type="Gene3D" id="3.30.1150.10">
    <property type="match status" value="1"/>
</dbReference>
<evidence type="ECO:0000313" key="4">
    <source>
        <dbReference type="EMBL" id="SUJ06125.1"/>
    </source>
</evidence>
<feature type="region of interest" description="Disordered" evidence="1">
    <location>
        <begin position="114"/>
        <end position="177"/>
    </location>
</feature>
<dbReference type="Pfam" id="PF13715">
    <property type="entry name" value="CarbopepD_reg_2"/>
    <property type="match status" value="1"/>
</dbReference>
<evidence type="ECO:0000313" key="5">
    <source>
        <dbReference type="Proteomes" id="UP000254893"/>
    </source>
</evidence>
<feature type="transmembrane region" description="Helical" evidence="2">
    <location>
        <begin position="81"/>
        <end position="99"/>
    </location>
</feature>
<dbReference type="SUPFAM" id="SSF74653">
    <property type="entry name" value="TolA/TonB C-terminal domain"/>
    <property type="match status" value="1"/>
</dbReference>
<evidence type="ECO:0000256" key="2">
    <source>
        <dbReference type="SAM" id="Phobius"/>
    </source>
</evidence>